<name>A0A1M4ZPK2_9FIRM</name>
<evidence type="ECO:0000313" key="2">
    <source>
        <dbReference type="EMBL" id="SHF19486.1"/>
    </source>
</evidence>
<keyword evidence="3" id="KW-1185">Reference proteome</keyword>
<reference evidence="3" key="1">
    <citation type="submission" date="2016-11" db="EMBL/GenBank/DDBJ databases">
        <authorList>
            <person name="Varghese N."/>
            <person name="Submissions S."/>
        </authorList>
    </citation>
    <scope>NUCLEOTIDE SEQUENCE [LARGE SCALE GENOMIC DNA]</scope>
    <source>
        <strain evidence="3">DSM 12395</strain>
    </source>
</reference>
<evidence type="ECO:0000313" key="3">
    <source>
        <dbReference type="Proteomes" id="UP000184148"/>
    </source>
</evidence>
<dbReference type="STRING" id="1121429.SAMN02745133_02041"/>
<feature type="transmembrane region" description="Helical" evidence="1">
    <location>
        <begin position="33"/>
        <end position="54"/>
    </location>
</feature>
<accession>A0A1M4ZPK2</accession>
<evidence type="ECO:0000256" key="1">
    <source>
        <dbReference type="SAM" id="Phobius"/>
    </source>
</evidence>
<keyword evidence="1" id="KW-1133">Transmembrane helix</keyword>
<gene>
    <name evidence="2" type="ORF">SAMN02745133_02041</name>
</gene>
<feature type="transmembrane region" description="Helical" evidence="1">
    <location>
        <begin position="7"/>
        <end position="27"/>
    </location>
</feature>
<dbReference type="EMBL" id="FQUY01000014">
    <property type="protein sequence ID" value="SHF19486.1"/>
    <property type="molecule type" value="Genomic_DNA"/>
</dbReference>
<dbReference type="Proteomes" id="UP000184148">
    <property type="component" value="Unassembled WGS sequence"/>
</dbReference>
<feature type="transmembrane region" description="Helical" evidence="1">
    <location>
        <begin position="66"/>
        <end position="87"/>
    </location>
</feature>
<keyword evidence="1" id="KW-0812">Transmembrane</keyword>
<dbReference type="AlphaFoldDB" id="A0A1M4ZPK2"/>
<protein>
    <submittedName>
        <fullName evidence="2">Uncharacterized protein</fullName>
    </submittedName>
</protein>
<keyword evidence="1" id="KW-0472">Membrane</keyword>
<sequence>MFLTLRYWQYYPVVTAGVMLLTLQLVLQQITTIAVAAVAFVCWIWLACTAMKVIPAITGKLGLGETPGLIVAVIALWPLFALTYQLFRFFLPF</sequence>
<proteinExistence type="predicted"/>
<organism evidence="2 3">
    <name type="scientific">Desulforamulus putei DSM 12395</name>
    <dbReference type="NCBI Taxonomy" id="1121429"/>
    <lineage>
        <taxon>Bacteria</taxon>
        <taxon>Bacillati</taxon>
        <taxon>Bacillota</taxon>
        <taxon>Clostridia</taxon>
        <taxon>Eubacteriales</taxon>
        <taxon>Peptococcaceae</taxon>
        <taxon>Desulforamulus</taxon>
    </lineage>
</organism>